<evidence type="ECO:0000259" key="3">
    <source>
        <dbReference type="PROSITE" id="PS51898"/>
    </source>
</evidence>
<reference evidence="4 5" key="1">
    <citation type="submission" date="2020-10" db="EMBL/GenBank/DDBJ databases">
        <authorList>
            <person name="Castelo-Branco R."/>
            <person name="Eusebio N."/>
            <person name="Adriana R."/>
            <person name="Vieira A."/>
            <person name="Brugerolle De Fraissinette N."/>
            <person name="Rezende De Castro R."/>
            <person name="Schneider M.P."/>
            <person name="Vasconcelos V."/>
            <person name="Leao P.N."/>
        </authorList>
    </citation>
    <scope>NUCLEOTIDE SEQUENCE [LARGE SCALE GENOMIC DNA]</scope>
    <source>
        <strain evidence="4 5">LEGE 06123</strain>
    </source>
</reference>
<evidence type="ECO:0000256" key="1">
    <source>
        <dbReference type="ARBA" id="ARBA00023172"/>
    </source>
</evidence>
<dbReference type="PROSITE" id="PS51898">
    <property type="entry name" value="TYR_RECOMBINASE"/>
    <property type="match status" value="1"/>
</dbReference>
<sequence>MSNKSSNYDPRKAKWNNIMLDAWEPSNWKQWKSKANKDESVTIEREYLRIKYAIQLANNALSLDKVKVKLKLTTAKSIGLQGTFPCKPGDVGKNGSSNKQYTISLGFPASDAGVKTAVAKARELDLLLMTKQFQWTPELGKQAQRIVLIHDTAKPISELIQEYEREFWKTHEKNRQGFRTWETHYLRHLKKLPQDVPLTQKALEQALESVPPNTSTRFYLAWQLKKFCDFCGVDGNKIIDSYTTPQPLPSLRKIPTDEEIIQGFDTMGTPLSPYASKENLTQPQQWQWVYGMLATYGLRPHELFAIDLEAFTTPSNIFHLVTLDPSLTGGTKTGERTCGIPPLHPQWVELFDLKNIKFPNTGGTLNNQTAKIHIRFRTAHLNFKPYDLRHAYALRGHRLRIPIKTMADYMGHTVQEHTKTYQRWINEDTNLEIYKEIVIHKVNTREALKVRVDELEIENAVLKAEIKTLREIVIKHQLGKLLS</sequence>
<gene>
    <name evidence="4" type="ORF">IQ230_09325</name>
</gene>
<dbReference type="Gene3D" id="1.10.443.10">
    <property type="entry name" value="Intergrase catalytic core"/>
    <property type="match status" value="1"/>
</dbReference>
<dbReference type="InterPro" id="IPR002104">
    <property type="entry name" value="Integrase_catalytic"/>
</dbReference>
<proteinExistence type="predicted"/>
<dbReference type="RefSeq" id="WP_193931737.1">
    <property type="nucleotide sequence ID" value="NZ_CAWPMZ010000037.1"/>
</dbReference>
<dbReference type="InterPro" id="IPR011010">
    <property type="entry name" value="DNA_brk_join_enz"/>
</dbReference>
<feature type="domain" description="Tyr recombinase" evidence="3">
    <location>
        <begin position="250"/>
        <end position="435"/>
    </location>
</feature>
<protein>
    <submittedName>
        <fullName evidence="4">Integrase</fullName>
    </submittedName>
</protein>
<feature type="coiled-coil region" evidence="2">
    <location>
        <begin position="445"/>
        <end position="472"/>
    </location>
</feature>
<dbReference type="SUPFAM" id="SSF56349">
    <property type="entry name" value="DNA breaking-rejoining enzymes"/>
    <property type="match status" value="1"/>
</dbReference>
<organism evidence="4 5">
    <name type="scientific">Gloeocapsopsis crepidinum LEGE 06123</name>
    <dbReference type="NCBI Taxonomy" id="588587"/>
    <lineage>
        <taxon>Bacteria</taxon>
        <taxon>Bacillati</taxon>
        <taxon>Cyanobacteriota</taxon>
        <taxon>Cyanophyceae</taxon>
        <taxon>Oscillatoriophycideae</taxon>
        <taxon>Chroococcales</taxon>
        <taxon>Chroococcaceae</taxon>
        <taxon>Gloeocapsopsis</taxon>
    </lineage>
</organism>
<evidence type="ECO:0000313" key="4">
    <source>
        <dbReference type="EMBL" id="MBE9190555.1"/>
    </source>
</evidence>
<accession>A0ABR9USE0</accession>
<dbReference type="EMBL" id="JADEWN010000018">
    <property type="protein sequence ID" value="MBE9190555.1"/>
    <property type="molecule type" value="Genomic_DNA"/>
</dbReference>
<keyword evidence="5" id="KW-1185">Reference proteome</keyword>
<dbReference type="Proteomes" id="UP000651156">
    <property type="component" value="Unassembled WGS sequence"/>
</dbReference>
<name>A0ABR9USE0_9CHRO</name>
<keyword evidence="2" id="KW-0175">Coiled coil</keyword>
<evidence type="ECO:0000256" key="2">
    <source>
        <dbReference type="SAM" id="Coils"/>
    </source>
</evidence>
<keyword evidence="1" id="KW-0233">DNA recombination</keyword>
<dbReference type="InterPro" id="IPR013762">
    <property type="entry name" value="Integrase-like_cat_sf"/>
</dbReference>
<evidence type="ECO:0000313" key="5">
    <source>
        <dbReference type="Proteomes" id="UP000651156"/>
    </source>
</evidence>
<comment type="caution">
    <text evidence="4">The sequence shown here is derived from an EMBL/GenBank/DDBJ whole genome shotgun (WGS) entry which is preliminary data.</text>
</comment>